<feature type="compositionally biased region" description="Basic and acidic residues" evidence="1">
    <location>
        <begin position="35"/>
        <end position="49"/>
    </location>
</feature>
<dbReference type="AlphaFoldDB" id="A0A2V5HKY0"/>
<gene>
    <name evidence="2" type="ORF">BO99DRAFT_429628</name>
</gene>
<dbReference type="Proteomes" id="UP000249829">
    <property type="component" value="Unassembled WGS sequence"/>
</dbReference>
<evidence type="ECO:0000313" key="2">
    <source>
        <dbReference type="EMBL" id="PYI22684.1"/>
    </source>
</evidence>
<evidence type="ECO:0000313" key="3">
    <source>
        <dbReference type="Proteomes" id="UP000249829"/>
    </source>
</evidence>
<name>A0A2V5HKY0_ASPV1</name>
<evidence type="ECO:0000256" key="1">
    <source>
        <dbReference type="SAM" id="MobiDB-lite"/>
    </source>
</evidence>
<dbReference type="EMBL" id="KZ825109">
    <property type="protein sequence ID" value="PYI22684.1"/>
    <property type="molecule type" value="Genomic_DNA"/>
</dbReference>
<keyword evidence="3" id="KW-1185">Reference proteome</keyword>
<feature type="region of interest" description="Disordered" evidence="1">
    <location>
        <begin position="31"/>
        <end position="58"/>
    </location>
</feature>
<reference evidence="2 3" key="1">
    <citation type="submission" date="2018-02" db="EMBL/GenBank/DDBJ databases">
        <title>The genomes of Aspergillus section Nigri reveals drivers in fungal speciation.</title>
        <authorList>
            <consortium name="DOE Joint Genome Institute"/>
            <person name="Vesth T.C."/>
            <person name="Nybo J."/>
            <person name="Theobald S."/>
            <person name="Brandl J."/>
            <person name="Frisvad J.C."/>
            <person name="Nielsen K.F."/>
            <person name="Lyhne E.K."/>
            <person name="Kogle M.E."/>
            <person name="Kuo A."/>
            <person name="Riley R."/>
            <person name="Clum A."/>
            <person name="Nolan M."/>
            <person name="Lipzen A."/>
            <person name="Salamov A."/>
            <person name="Henrissat B."/>
            <person name="Wiebenga A."/>
            <person name="De vries R.P."/>
            <person name="Grigoriev I.V."/>
            <person name="Mortensen U.H."/>
            <person name="Andersen M.R."/>
            <person name="Baker S.E."/>
        </authorList>
    </citation>
    <scope>NUCLEOTIDE SEQUENCE [LARGE SCALE GENOMIC DNA]</scope>
    <source>
        <strain evidence="2 3">CBS 115571</strain>
    </source>
</reference>
<accession>A0A2V5HKY0</accession>
<protein>
    <submittedName>
        <fullName evidence="2">Uncharacterized protein</fullName>
    </submittedName>
</protein>
<proteinExistence type="predicted"/>
<sequence length="58" mass="6276">MTSLNGISVSFTTSKGETMLGTVRAHANGAYQIESDSKTTEVEEGHVKEFQIPYDQPG</sequence>
<organism evidence="2 3">
    <name type="scientific">Aspergillus violaceofuscus (strain CBS 115571)</name>
    <dbReference type="NCBI Taxonomy" id="1450538"/>
    <lineage>
        <taxon>Eukaryota</taxon>
        <taxon>Fungi</taxon>
        <taxon>Dikarya</taxon>
        <taxon>Ascomycota</taxon>
        <taxon>Pezizomycotina</taxon>
        <taxon>Eurotiomycetes</taxon>
        <taxon>Eurotiomycetidae</taxon>
        <taxon>Eurotiales</taxon>
        <taxon>Aspergillaceae</taxon>
        <taxon>Aspergillus</taxon>
    </lineage>
</organism>